<gene>
    <name evidence="8" type="ORF">EAJ03_17065</name>
    <name evidence="7" type="ORF">F2Z23_17425</name>
</gene>
<dbReference type="EMBL" id="VVZX01000033">
    <property type="protein sequence ID" value="KAA5269624.1"/>
    <property type="molecule type" value="Genomic_DNA"/>
</dbReference>
<evidence type="ECO:0000313" key="8">
    <source>
        <dbReference type="EMBL" id="RYT69485.1"/>
    </source>
</evidence>
<dbReference type="Pfam" id="PF16249">
    <property type="entry name" value="DUF4906"/>
    <property type="match status" value="1"/>
</dbReference>
<dbReference type="Proteomes" id="UP000291917">
    <property type="component" value="Unassembled WGS sequence"/>
</dbReference>
<evidence type="ECO:0000313" key="9">
    <source>
        <dbReference type="Proteomes" id="UP000291917"/>
    </source>
</evidence>
<dbReference type="Pfam" id="PF06321">
    <property type="entry name" value="P_gingi_FimA"/>
    <property type="match status" value="1"/>
</dbReference>
<comment type="subcellular location">
    <subcellularLocation>
        <location evidence="1">Fimbrium</location>
    </subcellularLocation>
</comment>
<dbReference type="Proteomes" id="UP000335496">
    <property type="component" value="Unassembled WGS sequence"/>
</dbReference>
<dbReference type="AlphaFoldDB" id="A0A4Q5GNX2"/>
<evidence type="ECO:0000259" key="5">
    <source>
        <dbReference type="Pfam" id="PF06321"/>
    </source>
</evidence>
<dbReference type="InterPro" id="IPR029141">
    <property type="entry name" value="FimA_N"/>
</dbReference>
<evidence type="ECO:0000256" key="4">
    <source>
        <dbReference type="ARBA" id="ARBA00023263"/>
    </source>
</evidence>
<dbReference type="InterPro" id="IPR032594">
    <property type="entry name" value="DUF4906"/>
</dbReference>
<protein>
    <submittedName>
        <fullName evidence="8">DUF4906 domain-containing protein</fullName>
    </submittedName>
</protein>
<accession>A0A4Q5GNX2</accession>
<dbReference type="EMBL" id="RCXL01000035">
    <property type="protein sequence ID" value="RYT69485.1"/>
    <property type="molecule type" value="Genomic_DNA"/>
</dbReference>
<evidence type="ECO:0000313" key="10">
    <source>
        <dbReference type="Proteomes" id="UP000335496"/>
    </source>
</evidence>
<dbReference type="GO" id="GO:0009289">
    <property type="term" value="C:pilus"/>
    <property type="evidence" value="ECO:0007669"/>
    <property type="project" value="UniProtKB-SubCell"/>
</dbReference>
<feature type="domain" description="Major fimbrial subunit protein N-terminal" evidence="5">
    <location>
        <begin position="38"/>
        <end position="163"/>
    </location>
</feature>
<organism evidence="8 9">
    <name type="scientific">Bacteroides eggerthii</name>
    <dbReference type="NCBI Taxonomy" id="28111"/>
    <lineage>
        <taxon>Bacteria</taxon>
        <taxon>Pseudomonadati</taxon>
        <taxon>Bacteroidota</taxon>
        <taxon>Bacteroidia</taxon>
        <taxon>Bacteroidales</taxon>
        <taxon>Bacteroidaceae</taxon>
        <taxon>Bacteroides</taxon>
    </lineage>
</organism>
<proteinExistence type="inferred from homology"/>
<keyword evidence="10" id="KW-1185">Reference proteome</keyword>
<reference evidence="7 10" key="1">
    <citation type="journal article" date="2019" name="Nat. Med.">
        <title>A library of human gut bacterial isolates paired with longitudinal multiomics data enables mechanistic microbiome research.</title>
        <authorList>
            <person name="Poyet M."/>
            <person name="Groussin M."/>
            <person name="Gibbons S.M."/>
            <person name="Avila-Pacheco J."/>
            <person name="Jiang X."/>
            <person name="Kearney S.M."/>
            <person name="Perrotta A.R."/>
            <person name="Berdy B."/>
            <person name="Zhao S."/>
            <person name="Lieberman T.D."/>
            <person name="Swanson P.K."/>
            <person name="Smith M."/>
            <person name="Roesemann S."/>
            <person name="Alexander J.E."/>
            <person name="Rich S.A."/>
            <person name="Livny J."/>
            <person name="Vlamakis H."/>
            <person name="Clish C."/>
            <person name="Bullock K."/>
            <person name="Deik A."/>
            <person name="Scott J."/>
            <person name="Pierce K.A."/>
            <person name="Xavier R.J."/>
            <person name="Alm E.J."/>
        </authorList>
    </citation>
    <scope>NUCLEOTIDE SEQUENCE [LARGE SCALE GENOMIC DNA]</scope>
    <source>
        <strain evidence="7 10">BIOML-A1</strain>
    </source>
</reference>
<feature type="domain" description="DUF4906" evidence="6">
    <location>
        <begin position="249"/>
        <end position="340"/>
    </location>
</feature>
<evidence type="ECO:0000256" key="3">
    <source>
        <dbReference type="ARBA" id="ARBA00022729"/>
    </source>
</evidence>
<name>A0A4Q5GNX2_9BACE</name>
<evidence type="ECO:0000259" key="6">
    <source>
        <dbReference type="Pfam" id="PF16249"/>
    </source>
</evidence>
<evidence type="ECO:0000313" key="7">
    <source>
        <dbReference type="EMBL" id="KAA5269624.1"/>
    </source>
</evidence>
<comment type="caution">
    <text evidence="8">The sequence shown here is derived from an EMBL/GenBank/DDBJ whole genome shotgun (WGS) entry which is preliminary data.</text>
</comment>
<evidence type="ECO:0000256" key="1">
    <source>
        <dbReference type="ARBA" id="ARBA00004561"/>
    </source>
</evidence>
<sequence>MPFLHALLLSALLLAGCVREEFPGSGSVAEGKPSLVAFNLVVPTMSSSPSTRALTPEEESKIENLRVMVFRADGSVVTNDKYTGTGTQFTVNSYSGNSYTLFFIANVNNAEVEARLQSAASLLEVEQLVTTASQLDFGMNTTHPLMMIGKQENVTFAPGNSTYSIPVQLHFIAAKVTLKVVDNTAASGQQVSIIGWDVENAPARSYLFPQTADINANLPGTSADKDDYWLTTDVDYPFETEDKLNKTVSQTLYVFENRRGGRINRQLPDNPDNIYPGMDFGDQSHLGKGWFKPARATAIVIKAMHKATFETKQVKAHIYLGADNHSDYTVERGKHYIFTVTVNGLNDIKVDSNVEYQVGDFLVDHGDNLTMDAHPDFRPMRIHAPQGVAIMEILDENYKTYSDPGFSATWLKISPLNLMYHQVKQADDAAKWQQDADPTSRIVRGRYIPHTSVRDTLPETKKWWTAYPDIEATVAPNDDNEMAFVDATHRMCYKITDIKFTNPAAVTNQTLYVYADEHHHKQGNIRRAYVRFTFLKDGNQPSQSEVRIFNISQDGYIQVFNETNPDAGLTVLKEDGTLSNIKKKFVFENTEEAALAMNPGIAPNLQRTTTMQWGFFNILLYNKADIRRNGKLLTANAVYTDVQRSANHEPIEFGKVQDSYRPMYGGSSSGGTGAIPAYTGTDSGEPYYYPDANGQIYHPIYKSSAARYCHEKNRDVNGDGVIDDSEAKWYLPASEEMIMAHIEGLENLHIVGGAGEYYWSVSEWDGGKSLWWYLDQINGNLYESSKSTGARVRCARDL</sequence>
<reference evidence="8 9" key="2">
    <citation type="journal article" date="2019" name="Science, e1252229">
        <title>Invertible promoters mediate bacterial phase variation, antibiotic resistance, and host adaptation in the gut.</title>
        <authorList>
            <person name="Jiang X."/>
            <person name="Hall A.B."/>
            <person name="Arthur T.D."/>
            <person name="Plichta D.R."/>
            <person name="Covington C.T."/>
            <person name="Poyet M."/>
            <person name="Crothers J."/>
            <person name="Moses P.L."/>
            <person name="Tolonen A.C."/>
            <person name="Vlamakis H."/>
            <person name="Alm E.J."/>
            <person name="Xavier R.J."/>
        </authorList>
    </citation>
    <scope>NUCLEOTIDE SEQUENCE [LARGE SCALE GENOMIC DNA]</scope>
    <source>
        <strain evidence="8">Bj_0095</strain>
        <strain evidence="9">bj_0095</strain>
    </source>
</reference>
<keyword evidence="4" id="KW-0281">Fimbrium</keyword>
<keyword evidence="3" id="KW-0732">Signal</keyword>
<dbReference type="Gene3D" id="2.60.40.2580">
    <property type="match status" value="1"/>
</dbReference>
<comment type="similarity">
    <text evidence="2">Belongs to the bacteroidetes fimbrillin superfamily. FimA/Mfa1 family.</text>
</comment>
<evidence type="ECO:0000256" key="2">
    <source>
        <dbReference type="ARBA" id="ARBA00006011"/>
    </source>
</evidence>